<accession>A0A811UD47</accession>
<feature type="signal peptide" evidence="1">
    <location>
        <begin position="1"/>
        <end position="24"/>
    </location>
</feature>
<keyword evidence="1" id="KW-0732">Signal</keyword>
<evidence type="ECO:0000313" key="3">
    <source>
        <dbReference type="Proteomes" id="UP000606786"/>
    </source>
</evidence>
<feature type="chain" id="PRO_5032495865" evidence="1">
    <location>
        <begin position="25"/>
        <end position="100"/>
    </location>
</feature>
<name>A0A811UD47_CERCA</name>
<dbReference type="Gene3D" id="3.40.30.10">
    <property type="entry name" value="Glutaredoxin"/>
    <property type="match status" value="1"/>
</dbReference>
<keyword evidence="3" id="KW-1185">Reference proteome</keyword>
<gene>
    <name evidence="2" type="ORF">CCAP1982_LOCUS5502</name>
</gene>
<dbReference type="Proteomes" id="UP000606786">
    <property type="component" value="Unassembled WGS sequence"/>
</dbReference>
<sequence length="100" mass="11091">MILNCRSLAISCFILLALLSKEGGAKTKSKNAVVDDITEFKDFKKLIRTKTNVLVMFVAGVKEAPVELKVFRESADVVRGTGTMVLIDCIQNDRKKLCKN</sequence>
<dbReference type="EMBL" id="CAJHJT010000012">
    <property type="protein sequence ID" value="CAD6996829.1"/>
    <property type="molecule type" value="Genomic_DNA"/>
</dbReference>
<comment type="caution">
    <text evidence="2">The sequence shown here is derived from an EMBL/GenBank/DDBJ whole genome shotgun (WGS) entry which is preliminary data.</text>
</comment>
<proteinExistence type="predicted"/>
<reference evidence="2" key="1">
    <citation type="submission" date="2020-11" db="EMBL/GenBank/DDBJ databases">
        <authorList>
            <person name="Whitehead M."/>
        </authorList>
    </citation>
    <scope>NUCLEOTIDE SEQUENCE</scope>
    <source>
        <strain evidence="2">EGII</strain>
    </source>
</reference>
<organism evidence="2 3">
    <name type="scientific">Ceratitis capitata</name>
    <name type="common">Mediterranean fruit fly</name>
    <name type="synonym">Tephritis capitata</name>
    <dbReference type="NCBI Taxonomy" id="7213"/>
    <lineage>
        <taxon>Eukaryota</taxon>
        <taxon>Metazoa</taxon>
        <taxon>Ecdysozoa</taxon>
        <taxon>Arthropoda</taxon>
        <taxon>Hexapoda</taxon>
        <taxon>Insecta</taxon>
        <taxon>Pterygota</taxon>
        <taxon>Neoptera</taxon>
        <taxon>Endopterygota</taxon>
        <taxon>Diptera</taxon>
        <taxon>Brachycera</taxon>
        <taxon>Muscomorpha</taxon>
        <taxon>Tephritoidea</taxon>
        <taxon>Tephritidae</taxon>
        <taxon>Ceratitis</taxon>
        <taxon>Ceratitis</taxon>
    </lineage>
</organism>
<dbReference type="AlphaFoldDB" id="A0A811UD47"/>
<protein>
    <submittedName>
        <fullName evidence="2">(Mediterranean fruit fly) hypothetical protein</fullName>
    </submittedName>
</protein>
<dbReference type="OrthoDB" id="74910at2759"/>
<evidence type="ECO:0000256" key="1">
    <source>
        <dbReference type="SAM" id="SignalP"/>
    </source>
</evidence>
<evidence type="ECO:0000313" key="2">
    <source>
        <dbReference type="EMBL" id="CAD6996829.1"/>
    </source>
</evidence>